<name>A0A368YLC8_9HYPH</name>
<evidence type="ECO:0000256" key="1">
    <source>
        <dbReference type="SAM" id="MobiDB-lite"/>
    </source>
</evidence>
<proteinExistence type="predicted"/>
<accession>A0A368YLC8</accession>
<evidence type="ECO:0000313" key="2">
    <source>
        <dbReference type="EMBL" id="RCW80116.1"/>
    </source>
</evidence>
<dbReference type="Proteomes" id="UP000253324">
    <property type="component" value="Unassembled WGS sequence"/>
</dbReference>
<sequence length="77" mass="8251">MVGFCSPVSPASRTAAASTASTPIGGRPGHPVQATSSFRRMHRRARRQAIDRFCAPAGEQRRYVVDEALDTPGPATR</sequence>
<dbReference type="AlphaFoldDB" id="A0A368YLC8"/>
<reference evidence="2 3" key="1">
    <citation type="submission" date="2018-07" db="EMBL/GenBank/DDBJ databases">
        <title>Genomic Encyclopedia of Type Strains, Phase III (KMG-III): the genomes of soil and plant-associated and newly described type strains.</title>
        <authorList>
            <person name="Whitman W."/>
        </authorList>
    </citation>
    <scope>NUCLEOTIDE SEQUENCE [LARGE SCALE GENOMIC DNA]</scope>
    <source>
        <strain evidence="2 3">31-25a</strain>
    </source>
</reference>
<feature type="region of interest" description="Disordered" evidence="1">
    <location>
        <begin position="1"/>
        <end position="53"/>
    </location>
</feature>
<feature type="compositionally biased region" description="Low complexity" evidence="1">
    <location>
        <begin position="1"/>
        <end position="23"/>
    </location>
</feature>
<dbReference type="EMBL" id="QPJM01000015">
    <property type="protein sequence ID" value="RCW80116.1"/>
    <property type="molecule type" value="Genomic_DNA"/>
</dbReference>
<comment type="caution">
    <text evidence="2">The sequence shown here is derived from an EMBL/GenBank/DDBJ whole genome shotgun (WGS) entry which is preliminary data.</text>
</comment>
<evidence type="ECO:0000313" key="3">
    <source>
        <dbReference type="Proteomes" id="UP000253324"/>
    </source>
</evidence>
<gene>
    <name evidence="2" type="ORF">C7476_11581</name>
</gene>
<keyword evidence="3" id="KW-1185">Reference proteome</keyword>
<protein>
    <submittedName>
        <fullName evidence="2">Uncharacterized protein</fullName>
    </submittedName>
</protein>
<organism evidence="2 3">
    <name type="scientific">Phyllobacterium bourgognense</name>
    <dbReference type="NCBI Taxonomy" id="314236"/>
    <lineage>
        <taxon>Bacteria</taxon>
        <taxon>Pseudomonadati</taxon>
        <taxon>Pseudomonadota</taxon>
        <taxon>Alphaproteobacteria</taxon>
        <taxon>Hyphomicrobiales</taxon>
        <taxon>Phyllobacteriaceae</taxon>
        <taxon>Phyllobacterium</taxon>
    </lineage>
</organism>